<dbReference type="PROSITE" id="PS51257">
    <property type="entry name" value="PROKAR_LIPOPROTEIN"/>
    <property type="match status" value="1"/>
</dbReference>
<dbReference type="Proteomes" id="UP000308707">
    <property type="component" value="Unassembled WGS sequence"/>
</dbReference>
<dbReference type="InterPro" id="IPR012997">
    <property type="entry name" value="RplA"/>
</dbReference>
<comment type="subcellular location">
    <subcellularLocation>
        <location evidence="4">Cell membrane</location>
        <topology evidence="4">Lipid-anchor</topology>
    </subcellularLocation>
</comment>
<sequence>MKRIALLAFVGALVACGSAPKKAAPPAAGHAPPSSSSSRTAGRRGSPYAPAQEDLSKRGDYTAGGLYAPGVRDSAPEGLEDVDLIPEPDVVDEPRSRYGNRSPYQVLGKSYRVLDSAEGYDEEGTASFYGNKFHRRRTSSLEVYDMYAFSAAHKTLPLPSYARVTNLDNGKSVIVRVNDRGPFHDGRVIDLSYAAAVKLGIDRKGTGNVRVQGLTAADAKHRDADTRVATPQMPASMPRPRQDTAIDKLVAALPIASASAAERKPEAPPPANTDYRFDMRQDGKPMTVKEFDAWMKARKVSVATGKPGKLERVDAKVKPVAPEPVAPKAAEAAVASRIASQPAPAGKAGDVTLQVASFASEQNASRALTMLRGAGIDDARLQDAQVNGQKLWRLRVGPVRGDSATELAGRIAGLGFGQPRVVKD</sequence>
<evidence type="ECO:0000256" key="1">
    <source>
        <dbReference type="ARBA" id="ARBA00022729"/>
    </source>
</evidence>
<evidence type="ECO:0000256" key="7">
    <source>
        <dbReference type="SAM" id="SignalP"/>
    </source>
</evidence>
<name>A0A4U5JNY3_9GAMM</name>
<feature type="domain" description="SPOR" evidence="8">
    <location>
        <begin position="345"/>
        <end position="424"/>
    </location>
</feature>
<accession>A0A4U5JNY3</accession>
<reference evidence="9 10" key="1">
    <citation type="submission" date="2019-04" db="EMBL/GenBank/DDBJ databases">
        <title>Reference strain of H23.</title>
        <authorList>
            <person name="Luo X."/>
        </authorList>
    </citation>
    <scope>NUCLEOTIDE SEQUENCE [LARGE SCALE GENOMIC DNA]</scope>
    <source>
        <strain evidence="9 10">H23</strain>
    </source>
</reference>
<proteinExistence type="inferred from homology"/>
<dbReference type="PANTHER" id="PTHR34183:SF1">
    <property type="entry name" value="ENDOLYTIC PEPTIDOGLYCAN TRANSGLYCOSYLASE RLPA"/>
    <property type="match status" value="1"/>
</dbReference>
<feature type="chain" id="PRO_5021057017" description="Endolytic peptidoglycan transglycosylase RlpA" evidence="7">
    <location>
        <begin position="24"/>
        <end position="424"/>
    </location>
</feature>
<dbReference type="InterPro" id="IPR009009">
    <property type="entry name" value="RlpA-like_DPBB"/>
</dbReference>
<organism evidence="9 10">
    <name type="scientific">Luteimonas gilva</name>
    <dbReference type="NCBI Taxonomy" id="2572684"/>
    <lineage>
        <taxon>Bacteria</taxon>
        <taxon>Pseudomonadati</taxon>
        <taxon>Pseudomonadota</taxon>
        <taxon>Gammaproteobacteria</taxon>
        <taxon>Lysobacterales</taxon>
        <taxon>Lysobacteraceae</taxon>
        <taxon>Luteimonas</taxon>
    </lineage>
</organism>
<dbReference type="GO" id="GO:0005886">
    <property type="term" value="C:plasma membrane"/>
    <property type="evidence" value="ECO:0007669"/>
    <property type="project" value="UniProtKB-SubCell"/>
</dbReference>
<evidence type="ECO:0000313" key="10">
    <source>
        <dbReference type="Proteomes" id="UP000308707"/>
    </source>
</evidence>
<dbReference type="PROSITE" id="PS51724">
    <property type="entry name" value="SPOR"/>
    <property type="match status" value="1"/>
</dbReference>
<dbReference type="EC" id="4.2.2.-" evidence="4"/>
<keyword evidence="3 4" id="KW-0961">Cell wall biogenesis/degradation</keyword>
<dbReference type="GO" id="GO:0009279">
    <property type="term" value="C:cell outer membrane"/>
    <property type="evidence" value="ECO:0007669"/>
    <property type="project" value="TreeGrafter"/>
</dbReference>
<evidence type="ECO:0000256" key="4">
    <source>
        <dbReference type="HAMAP-Rule" id="MF_02071"/>
    </source>
</evidence>
<evidence type="ECO:0000313" key="9">
    <source>
        <dbReference type="EMBL" id="TKR30506.1"/>
    </source>
</evidence>
<dbReference type="GO" id="GO:0008932">
    <property type="term" value="F:lytic endotransglycosylase activity"/>
    <property type="evidence" value="ECO:0007669"/>
    <property type="project" value="UniProtKB-UniRule"/>
</dbReference>
<dbReference type="HAMAP" id="MF_02071">
    <property type="entry name" value="RlpA"/>
    <property type="match status" value="1"/>
</dbReference>
<comment type="caution">
    <text evidence="9">The sequence shown here is derived from an EMBL/GenBank/DDBJ whole genome shotgun (WGS) entry which is preliminary data.</text>
</comment>
<dbReference type="GO" id="GO:0000270">
    <property type="term" value="P:peptidoglycan metabolic process"/>
    <property type="evidence" value="ECO:0007669"/>
    <property type="project" value="UniProtKB-UniRule"/>
</dbReference>
<dbReference type="PANTHER" id="PTHR34183">
    <property type="entry name" value="ENDOLYTIC PEPTIDOGLYCAN TRANSGLYCOSYLASE RLPA"/>
    <property type="match status" value="1"/>
</dbReference>
<feature type="region of interest" description="Disordered" evidence="6">
    <location>
        <begin position="217"/>
        <end position="241"/>
    </location>
</feature>
<keyword evidence="4" id="KW-0472">Membrane</keyword>
<evidence type="ECO:0000256" key="5">
    <source>
        <dbReference type="RuleBase" id="RU003495"/>
    </source>
</evidence>
<keyword evidence="10" id="KW-1185">Reference proteome</keyword>
<keyword evidence="4" id="KW-0449">Lipoprotein</keyword>
<keyword evidence="1 7" id="KW-0732">Signal</keyword>
<dbReference type="InterPro" id="IPR034718">
    <property type="entry name" value="RlpA"/>
</dbReference>
<evidence type="ECO:0000256" key="2">
    <source>
        <dbReference type="ARBA" id="ARBA00023239"/>
    </source>
</evidence>
<feature type="region of interest" description="Disordered" evidence="6">
    <location>
        <begin position="19"/>
        <end position="102"/>
    </location>
</feature>
<dbReference type="Pfam" id="PF03330">
    <property type="entry name" value="DPBB_1"/>
    <property type="match status" value="1"/>
</dbReference>
<dbReference type="SUPFAM" id="SSF50685">
    <property type="entry name" value="Barwin-like endoglucanases"/>
    <property type="match status" value="1"/>
</dbReference>
<dbReference type="NCBIfam" id="TIGR00413">
    <property type="entry name" value="rlpA"/>
    <property type="match status" value="1"/>
</dbReference>
<keyword evidence="2 4" id="KW-0456">Lyase</keyword>
<dbReference type="InterPro" id="IPR007730">
    <property type="entry name" value="SPOR-like_dom"/>
</dbReference>
<gene>
    <name evidence="4" type="primary">rlpA</name>
    <name evidence="9" type="ORF">FCE95_10330</name>
</gene>
<dbReference type="AlphaFoldDB" id="A0A4U5JNY3"/>
<dbReference type="SUPFAM" id="SSF110997">
    <property type="entry name" value="Sporulation related repeat"/>
    <property type="match status" value="1"/>
</dbReference>
<dbReference type="InterPro" id="IPR036680">
    <property type="entry name" value="SPOR-like_sf"/>
</dbReference>
<feature type="region of interest" description="Disordered" evidence="6">
    <location>
        <begin position="259"/>
        <end position="278"/>
    </location>
</feature>
<feature type="signal peptide" evidence="7">
    <location>
        <begin position="1"/>
        <end position="23"/>
    </location>
</feature>
<dbReference type="Gene3D" id="2.40.40.10">
    <property type="entry name" value="RlpA-like domain"/>
    <property type="match status" value="1"/>
</dbReference>
<evidence type="ECO:0000256" key="3">
    <source>
        <dbReference type="ARBA" id="ARBA00023316"/>
    </source>
</evidence>
<dbReference type="GO" id="GO:0071555">
    <property type="term" value="P:cell wall organization"/>
    <property type="evidence" value="ECO:0007669"/>
    <property type="project" value="UniProtKB-KW"/>
</dbReference>
<comment type="similarity">
    <text evidence="4 5">Belongs to the RlpA family.</text>
</comment>
<dbReference type="RefSeq" id="WP_137266936.1">
    <property type="nucleotide sequence ID" value="NZ_SZUA01000002.1"/>
</dbReference>
<protein>
    <recommendedName>
        <fullName evidence="4">Endolytic peptidoglycan transglycosylase RlpA</fullName>
        <ecNumber evidence="4">4.2.2.-</ecNumber>
    </recommendedName>
</protein>
<evidence type="ECO:0000259" key="8">
    <source>
        <dbReference type="PROSITE" id="PS51724"/>
    </source>
</evidence>
<dbReference type="FunFam" id="2.40.40.10:FF:000003">
    <property type="entry name" value="Endolytic peptidoglycan transglycosylase RlpA"/>
    <property type="match status" value="1"/>
</dbReference>
<dbReference type="CDD" id="cd22268">
    <property type="entry name" value="DPBB_RlpA-like"/>
    <property type="match status" value="1"/>
</dbReference>
<dbReference type="Gene3D" id="3.30.70.1070">
    <property type="entry name" value="Sporulation related repeat"/>
    <property type="match status" value="1"/>
</dbReference>
<keyword evidence="4" id="KW-0564">Palmitate</keyword>
<dbReference type="InterPro" id="IPR036908">
    <property type="entry name" value="RlpA-like_sf"/>
</dbReference>
<keyword evidence="4" id="KW-1003">Cell membrane</keyword>
<dbReference type="OrthoDB" id="9779128at2"/>
<dbReference type="Pfam" id="PF05036">
    <property type="entry name" value="SPOR"/>
    <property type="match status" value="1"/>
</dbReference>
<dbReference type="GO" id="GO:0042834">
    <property type="term" value="F:peptidoglycan binding"/>
    <property type="evidence" value="ECO:0007669"/>
    <property type="project" value="InterPro"/>
</dbReference>
<evidence type="ECO:0000256" key="6">
    <source>
        <dbReference type="SAM" id="MobiDB-lite"/>
    </source>
</evidence>
<comment type="function">
    <text evidence="4">Lytic transglycosylase with a strong preference for naked glycan strands that lack stem peptides.</text>
</comment>
<feature type="compositionally biased region" description="Low complexity" evidence="6">
    <location>
        <begin position="19"/>
        <end position="47"/>
    </location>
</feature>
<dbReference type="EMBL" id="SZUA01000002">
    <property type="protein sequence ID" value="TKR30506.1"/>
    <property type="molecule type" value="Genomic_DNA"/>
</dbReference>
<feature type="compositionally biased region" description="Acidic residues" evidence="6">
    <location>
        <begin position="78"/>
        <end position="91"/>
    </location>
</feature>